<dbReference type="Gene3D" id="1.10.1200.10">
    <property type="entry name" value="ACP-like"/>
    <property type="match status" value="1"/>
</dbReference>
<dbReference type="AlphaFoldDB" id="A0A061ET61"/>
<dbReference type="STRING" id="3641.A0A061ET61"/>
<protein>
    <submittedName>
        <fullName evidence="3">Mitochondrial acyl carrier protein 2</fullName>
    </submittedName>
</protein>
<dbReference type="GO" id="GO:0000036">
    <property type="term" value="F:acyl carrier activity"/>
    <property type="evidence" value="ECO:0000318"/>
    <property type="project" value="GO_Central"/>
</dbReference>
<dbReference type="InParanoid" id="A0A061ET61"/>
<dbReference type="HOGENOM" id="CLU_108696_0_3_1"/>
<keyword evidence="1" id="KW-0596">Phosphopantetheine</keyword>
<accession>A0A061ET61</accession>
<name>A0A061ET61_THECC</name>
<reference evidence="3 4" key="1">
    <citation type="journal article" date="2013" name="Genome Biol.">
        <title>The genome sequence of the most widely cultivated cacao type and its use to identify candidate genes regulating pod color.</title>
        <authorList>
            <person name="Motamayor J.C."/>
            <person name="Mockaitis K."/>
            <person name="Schmutz J."/>
            <person name="Haiminen N."/>
            <person name="Iii D.L."/>
            <person name="Cornejo O."/>
            <person name="Findley S.D."/>
            <person name="Zheng P."/>
            <person name="Utro F."/>
            <person name="Royaert S."/>
            <person name="Saski C."/>
            <person name="Jenkins J."/>
            <person name="Podicheti R."/>
            <person name="Zhao M."/>
            <person name="Scheffler B.E."/>
            <person name="Stack J.C."/>
            <person name="Feltus F.A."/>
            <person name="Mustiga G.M."/>
            <person name="Amores F."/>
            <person name="Phillips W."/>
            <person name="Marelli J.P."/>
            <person name="May G.D."/>
            <person name="Shapiro H."/>
            <person name="Ma J."/>
            <person name="Bustamante C.D."/>
            <person name="Schnell R.J."/>
            <person name="Main D."/>
            <person name="Gilbert D."/>
            <person name="Parida L."/>
            <person name="Kuhn D.N."/>
        </authorList>
    </citation>
    <scope>NUCLEOTIDE SEQUENCE [LARGE SCALE GENOMIC DNA]</scope>
    <source>
        <strain evidence="4">cv. Matina 1-6</strain>
    </source>
</reference>
<proteinExistence type="predicted"/>
<dbReference type="SUPFAM" id="SSF47336">
    <property type="entry name" value="ACP-like"/>
    <property type="match status" value="1"/>
</dbReference>
<keyword evidence="4" id="KW-1185">Reference proteome</keyword>
<sequence length="108" mass="11773">MAAKGAIISGARVFSQSATAYSPNTLEKHEVTSRVLDLLRSISLIDPSKVSATTGFKNDLQLVEVNMAVEEEFAVEIPDNDAQKIATTCHLMDFIAAHPHAKWDSFRG</sequence>
<evidence type="ECO:0000256" key="2">
    <source>
        <dbReference type="ARBA" id="ARBA00022553"/>
    </source>
</evidence>
<dbReference type="InterPro" id="IPR003231">
    <property type="entry name" value="ACP"/>
</dbReference>
<dbReference type="Gramene" id="EOY08205">
    <property type="protein sequence ID" value="EOY08205"/>
    <property type="gene ID" value="TCM_022546"/>
</dbReference>
<evidence type="ECO:0000256" key="1">
    <source>
        <dbReference type="ARBA" id="ARBA00022450"/>
    </source>
</evidence>
<dbReference type="KEGG" id="tcc:18598210"/>
<dbReference type="eggNOG" id="KOG1748">
    <property type="taxonomic scope" value="Eukaryota"/>
</dbReference>
<dbReference type="Proteomes" id="UP000026915">
    <property type="component" value="Chromosome 5"/>
</dbReference>
<dbReference type="GO" id="GO:0005739">
    <property type="term" value="C:mitochondrion"/>
    <property type="evidence" value="ECO:0000318"/>
    <property type="project" value="GO_Central"/>
</dbReference>
<dbReference type="PANTHER" id="PTHR20863">
    <property type="entry name" value="ACYL CARRIER PROTEIN"/>
    <property type="match status" value="1"/>
</dbReference>
<evidence type="ECO:0000313" key="4">
    <source>
        <dbReference type="Proteomes" id="UP000026915"/>
    </source>
</evidence>
<dbReference type="Gramene" id="Tc05v2_t007450.1">
    <property type="protein sequence ID" value="Tc05v2_p007450.1"/>
    <property type="gene ID" value="Tc05v2_g007450"/>
</dbReference>
<dbReference type="OMA" id="AHTWKST"/>
<dbReference type="OrthoDB" id="448946at2759"/>
<dbReference type="PANTHER" id="PTHR20863:SF75">
    <property type="entry name" value="ACYL CARRIER PROTEIN"/>
    <property type="match status" value="1"/>
</dbReference>
<gene>
    <name evidence="3" type="ORF">TCM_022546</name>
</gene>
<dbReference type="GO" id="GO:0000035">
    <property type="term" value="F:acyl binding"/>
    <property type="evidence" value="ECO:0000318"/>
    <property type="project" value="GO_Central"/>
</dbReference>
<dbReference type="SMR" id="A0A061ET61"/>
<keyword evidence="2" id="KW-0597">Phosphoprotein</keyword>
<organism evidence="3 4">
    <name type="scientific">Theobroma cacao</name>
    <name type="common">Cacao</name>
    <name type="synonym">Cocoa</name>
    <dbReference type="NCBI Taxonomy" id="3641"/>
    <lineage>
        <taxon>Eukaryota</taxon>
        <taxon>Viridiplantae</taxon>
        <taxon>Streptophyta</taxon>
        <taxon>Embryophyta</taxon>
        <taxon>Tracheophyta</taxon>
        <taxon>Spermatophyta</taxon>
        <taxon>Magnoliopsida</taxon>
        <taxon>eudicotyledons</taxon>
        <taxon>Gunneridae</taxon>
        <taxon>Pentapetalae</taxon>
        <taxon>rosids</taxon>
        <taxon>malvids</taxon>
        <taxon>Malvales</taxon>
        <taxon>Malvaceae</taxon>
        <taxon>Byttnerioideae</taxon>
        <taxon>Theobroma</taxon>
    </lineage>
</organism>
<dbReference type="EMBL" id="CM001883">
    <property type="protein sequence ID" value="EOY08205.1"/>
    <property type="molecule type" value="Genomic_DNA"/>
</dbReference>
<evidence type="ECO:0000313" key="3">
    <source>
        <dbReference type="EMBL" id="EOY08205.1"/>
    </source>
</evidence>
<dbReference type="InterPro" id="IPR036736">
    <property type="entry name" value="ACP-like_sf"/>
</dbReference>